<protein>
    <submittedName>
        <fullName evidence="2">Uncharacterized protein</fullName>
    </submittedName>
</protein>
<reference evidence="2 3" key="1">
    <citation type="journal article" date="2014" name="Am. J. Bot.">
        <title>Genome assembly and annotation for red clover (Trifolium pratense; Fabaceae).</title>
        <authorList>
            <person name="Istvanek J."/>
            <person name="Jaros M."/>
            <person name="Krenek A."/>
            <person name="Repkova J."/>
        </authorList>
    </citation>
    <scope>NUCLEOTIDE SEQUENCE [LARGE SCALE GENOMIC DNA]</scope>
    <source>
        <strain evidence="3">cv. Tatra</strain>
        <tissue evidence="2">Young leaves</tissue>
    </source>
</reference>
<accession>A0A2K3KF94</accession>
<evidence type="ECO:0000313" key="2">
    <source>
        <dbReference type="EMBL" id="PNX64928.1"/>
    </source>
</evidence>
<evidence type="ECO:0000313" key="3">
    <source>
        <dbReference type="Proteomes" id="UP000236291"/>
    </source>
</evidence>
<organism evidence="2 3">
    <name type="scientific">Trifolium pratense</name>
    <name type="common">Red clover</name>
    <dbReference type="NCBI Taxonomy" id="57577"/>
    <lineage>
        <taxon>Eukaryota</taxon>
        <taxon>Viridiplantae</taxon>
        <taxon>Streptophyta</taxon>
        <taxon>Embryophyta</taxon>
        <taxon>Tracheophyta</taxon>
        <taxon>Spermatophyta</taxon>
        <taxon>Magnoliopsida</taxon>
        <taxon>eudicotyledons</taxon>
        <taxon>Gunneridae</taxon>
        <taxon>Pentapetalae</taxon>
        <taxon>rosids</taxon>
        <taxon>fabids</taxon>
        <taxon>Fabales</taxon>
        <taxon>Fabaceae</taxon>
        <taxon>Papilionoideae</taxon>
        <taxon>50 kb inversion clade</taxon>
        <taxon>NPAAA clade</taxon>
        <taxon>Hologalegina</taxon>
        <taxon>IRL clade</taxon>
        <taxon>Trifolieae</taxon>
        <taxon>Trifolium</taxon>
    </lineage>
</organism>
<sequence length="160" mass="17942">MLYEGNGTSGAFARFFEEIGVITPVIRLVDSQGFQRNPCYFPRWSTPKLVQATMERQNTQEVVKGKSSRRSKGTAPSRSQPPRRSARLRRSTEVKFEVIVLSSDSSDLDETDEDYAEFLKVYKPQDSYPQASASSGEEGSQKTVESKPVVVVEVDSDNEH</sequence>
<feature type="compositionally biased region" description="Polar residues" evidence="1">
    <location>
        <begin position="127"/>
        <end position="143"/>
    </location>
</feature>
<comment type="caution">
    <text evidence="2">The sequence shown here is derived from an EMBL/GenBank/DDBJ whole genome shotgun (WGS) entry which is preliminary data.</text>
</comment>
<dbReference type="AlphaFoldDB" id="A0A2K3KF94"/>
<feature type="region of interest" description="Disordered" evidence="1">
    <location>
        <begin position="55"/>
        <end position="90"/>
    </location>
</feature>
<reference evidence="2 3" key="2">
    <citation type="journal article" date="2017" name="Front. Plant Sci.">
        <title>Gene Classification and Mining of Molecular Markers Useful in Red Clover (Trifolium pratense) Breeding.</title>
        <authorList>
            <person name="Istvanek J."/>
            <person name="Dluhosova J."/>
            <person name="Dluhos P."/>
            <person name="Patkova L."/>
            <person name="Nedelnik J."/>
            <person name="Repkova J."/>
        </authorList>
    </citation>
    <scope>NUCLEOTIDE SEQUENCE [LARGE SCALE GENOMIC DNA]</scope>
    <source>
        <strain evidence="3">cv. Tatra</strain>
        <tissue evidence="2">Young leaves</tissue>
    </source>
</reference>
<dbReference type="EMBL" id="ASHM01094281">
    <property type="protein sequence ID" value="PNX64928.1"/>
    <property type="molecule type" value="Genomic_DNA"/>
</dbReference>
<name>A0A2K3KF94_TRIPR</name>
<evidence type="ECO:0000256" key="1">
    <source>
        <dbReference type="SAM" id="MobiDB-lite"/>
    </source>
</evidence>
<feature type="region of interest" description="Disordered" evidence="1">
    <location>
        <begin position="126"/>
        <end position="160"/>
    </location>
</feature>
<gene>
    <name evidence="2" type="ORF">L195_g054275</name>
</gene>
<dbReference type="Proteomes" id="UP000236291">
    <property type="component" value="Unassembled WGS sequence"/>
</dbReference>
<proteinExistence type="predicted"/>